<keyword evidence="7" id="KW-1185">Reference proteome</keyword>
<keyword evidence="5" id="KW-0472">Membrane</keyword>
<dbReference type="AlphaFoldDB" id="A0A6J3M7L0"/>
<evidence type="ECO:0000256" key="4">
    <source>
        <dbReference type="ARBA" id="ARBA00022989"/>
    </source>
</evidence>
<keyword evidence="3" id="KW-0999">Mitochondrion inner membrane</keyword>
<feature type="compositionally biased region" description="Basic residues" evidence="6">
    <location>
        <begin position="122"/>
        <end position="137"/>
    </location>
</feature>
<evidence type="ECO:0000313" key="7">
    <source>
        <dbReference type="Proteomes" id="UP000504637"/>
    </source>
</evidence>
<evidence type="ECO:0008006" key="9">
    <source>
        <dbReference type="Google" id="ProtNLM"/>
    </source>
</evidence>
<proteinExistence type="predicted"/>
<feature type="region of interest" description="Disordered" evidence="6">
    <location>
        <begin position="28"/>
        <end position="54"/>
    </location>
</feature>
<name>A0A6J3M7L0_9PEZI</name>
<dbReference type="GeneID" id="54362634"/>
<reference evidence="8" key="3">
    <citation type="submission" date="2025-08" db="UniProtKB">
        <authorList>
            <consortium name="RefSeq"/>
        </authorList>
    </citation>
    <scope>IDENTIFICATION</scope>
    <source>
        <strain evidence="8">CBS 342.82</strain>
    </source>
</reference>
<dbReference type="InterPro" id="IPR023395">
    <property type="entry name" value="MCP_dom_sf"/>
</dbReference>
<evidence type="ECO:0000256" key="3">
    <source>
        <dbReference type="ARBA" id="ARBA00022792"/>
    </source>
</evidence>
<evidence type="ECO:0000256" key="6">
    <source>
        <dbReference type="SAM" id="MobiDB-lite"/>
    </source>
</evidence>
<dbReference type="Proteomes" id="UP000504637">
    <property type="component" value="Unplaced"/>
</dbReference>
<dbReference type="OrthoDB" id="77989at2759"/>
<evidence type="ECO:0000313" key="8">
    <source>
        <dbReference type="RefSeq" id="XP_033459873.1"/>
    </source>
</evidence>
<keyword evidence="3" id="KW-0496">Mitochondrion</keyword>
<reference evidence="8" key="2">
    <citation type="submission" date="2020-04" db="EMBL/GenBank/DDBJ databases">
        <authorList>
            <consortium name="NCBI Genome Project"/>
        </authorList>
    </citation>
    <scope>NUCLEOTIDE SEQUENCE</scope>
    <source>
        <strain evidence="8">CBS 342.82</strain>
    </source>
</reference>
<reference evidence="8" key="1">
    <citation type="submission" date="2020-01" db="EMBL/GenBank/DDBJ databases">
        <authorList>
            <consortium name="DOE Joint Genome Institute"/>
            <person name="Haridas S."/>
            <person name="Albert R."/>
            <person name="Binder M."/>
            <person name="Bloem J."/>
            <person name="Labutti K."/>
            <person name="Salamov A."/>
            <person name="Andreopoulos B."/>
            <person name="Baker S.E."/>
            <person name="Barry K."/>
            <person name="Bills G."/>
            <person name="Bluhm B.H."/>
            <person name="Cannon C."/>
            <person name="Castanera R."/>
            <person name="Culley D.E."/>
            <person name="Daum C."/>
            <person name="Ezra D."/>
            <person name="Gonzalez J.B."/>
            <person name="Henrissat B."/>
            <person name="Kuo A."/>
            <person name="Liang C."/>
            <person name="Lipzen A."/>
            <person name="Lutzoni F."/>
            <person name="Magnuson J."/>
            <person name="Mondo S."/>
            <person name="Nolan M."/>
            <person name="Ohm R."/>
            <person name="Pangilinan J."/>
            <person name="Park H.-J."/>
            <person name="Ramirez L."/>
            <person name="Alfaro M."/>
            <person name="Sun H."/>
            <person name="Tritt A."/>
            <person name="Yoshinaga Y."/>
            <person name="Zwiers L.-H."/>
            <person name="Turgeon B.G."/>
            <person name="Goodwin S.B."/>
            <person name="Spatafora J.W."/>
            <person name="Crous P.W."/>
            <person name="Grigoriev I.V."/>
        </authorList>
    </citation>
    <scope>NUCLEOTIDE SEQUENCE</scope>
    <source>
        <strain evidence="8">CBS 342.82</strain>
    </source>
</reference>
<sequence>MADRFSLPANREPNPLRPYYIPPSIGIPSSSINTSGPSNGSRVGNGGGSKAHSTTLSAARELLPDIDLDLKSTTGEAWQNTRDLLDTIAWRYTSVLLAQPFDVAKFLLQVSYPGEIEAGTPQRRRSPAIHNRGKRQGRRETHYNDEDDEEEDSEGDSDGDIPDYFSSAAPRSRSPRKRRRAPPDEDHDSLSPTPRPRNRKEPEVRIRLKKPESVLSAISALYNTSGAIGLWRASNTTFLYAILLRTTESFLRSLLLTVLGLPDIIGPDQGGLAPGLSVAGGAGFSGIDLSDSPNVLGSLVVVGMSSCLAGLILAPLDLVRTRLLITPMSHTPRGLVQNLRRLPSLVVPSTLWLPTALYHTVPNLFSAIAPLFLRRQLRITPDLTPAPWSLAAFVTSLTELFIRLPLETLVRRAQVSELQKSQPLLPLIVDPAPYAGIARTVYNIMYVEGHTTTKASNGMLRKRRGQGFAGLVRGWHMGFWGLIGVWGAGAMGPGDARRQGEF</sequence>
<organism evidence="8">
    <name type="scientific">Dissoconium aciculare CBS 342.82</name>
    <dbReference type="NCBI Taxonomy" id="1314786"/>
    <lineage>
        <taxon>Eukaryota</taxon>
        <taxon>Fungi</taxon>
        <taxon>Dikarya</taxon>
        <taxon>Ascomycota</taxon>
        <taxon>Pezizomycotina</taxon>
        <taxon>Dothideomycetes</taxon>
        <taxon>Dothideomycetidae</taxon>
        <taxon>Mycosphaerellales</taxon>
        <taxon>Dissoconiaceae</taxon>
        <taxon>Dissoconium</taxon>
    </lineage>
</organism>
<feature type="compositionally biased region" description="Acidic residues" evidence="6">
    <location>
        <begin position="145"/>
        <end position="161"/>
    </location>
</feature>
<protein>
    <recommendedName>
        <fullName evidence="9">Mitochondrial carrier</fullName>
    </recommendedName>
</protein>
<dbReference type="RefSeq" id="XP_033459873.1">
    <property type="nucleotide sequence ID" value="XM_033604834.1"/>
</dbReference>
<evidence type="ECO:0000256" key="1">
    <source>
        <dbReference type="ARBA" id="ARBA00004370"/>
    </source>
</evidence>
<dbReference type="Gene3D" id="1.50.40.10">
    <property type="entry name" value="Mitochondrial carrier domain"/>
    <property type="match status" value="1"/>
</dbReference>
<keyword evidence="2" id="KW-0812">Transmembrane</keyword>
<dbReference type="GO" id="GO:0016020">
    <property type="term" value="C:membrane"/>
    <property type="evidence" value="ECO:0007669"/>
    <property type="project" value="UniProtKB-SubCell"/>
</dbReference>
<keyword evidence="4" id="KW-1133">Transmembrane helix</keyword>
<accession>A0A6J3M7L0</accession>
<feature type="compositionally biased region" description="Low complexity" evidence="6">
    <location>
        <begin position="28"/>
        <end position="42"/>
    </location>
</feature>
<comment type="subcellular location">
    <subcellularLocation>
        <location evidence="1">Membrane</location>
    </subcellularLocation>
</comment>
<gene>
    <name evidence="8" type="ORF">K489DRAFT_380211</name>
</gene>
<evidence type="ECO:0000256" key="5">
    <source>
        <dbReference type="ARBA" id="ARBA00023136"/>
    </source>
</evidence>
<evidence type="ECO:0000256" key="2">
    <source>
        <dbReference type="ARBA" id="ARBA00022692"/>
    </source>
</evidence>
<feature type="region of interest" description="Disordered" evidence="6">
    <location>
        <begin position="118"/>
        <end position="206"/>
    </location>
</feature>
<feature type="region of interest" description="Disordered" evidence="6">
    <location>
        <begin position="1"/>
        <end position="20"/>
    </location>
</feature>
<dbReference type="SUPFAM" id="SSF103506">
    <property type="entry name" value="Mitochondrial carrier"/>
    <property type="match status" value="1"/>
</dbReference>